<evidence type="ECO:0000256" key="3">
    <source>
        <dbReference type="ARBA" id="ARBA00022692"/>
    </source>
</evidence>
<evidence type="ECO:0000256" key="4">
    <source>
        <dbReference type="ARBA" id="ARBA00022989"/>
    </source>
</evidence>
<dbReference type="EMBL" id="CP011387">
    <property type="protein sequence ID" value="ANE43017.1"/>
    <property type="molecule type" value="Genomic_DNA"/>
</dbReference>
<dbReference type="OrthoDB" id="9783692at2"/>
<dbReference type="KEGG" id="dpu:SU48_03665"/>
<dbReference type="RefSeq" id="WP_064014072.1">
    <property type="nucleotide sequence ID" value="NZ_CP011387.1"/>
</dbReference>
<sequence length="339" mass="37372">MEFLYELWLGKPAWMWLVFMTLVVSLLAFDLGVLGKRRVKKATASGAEHPQEIGVKASLKLSVFYIGVALLYGAWVWYELGATSGMQYLTAFAVEKALALDNVFVISVIFGALAIPRHLQHRVLFWGILGVIVLRGIMIGLGTALVTQFDWIMWIFGAFLLLTGIKLLFTKESESETPDLSNHFMVRVLRRFVPISPKLDGQKFLTRLPDAAGKMRLHATPLLIALLIVEAADVIFAVDSIPAVFAITQDPFIVYTSNIFAILGLRALYFALAALVHRFAALKPALALVLVFIGGKIFYNQFYGKMDPAISLAVTISILVGGILVSLWKTRGEGPKTAV</sequence>
<keyword evidence="8" id="KW-1185">Reference proteome</keyword>
<organism evidence="7 8">
    <name type="scientific">Deinococcus puniceus</name>
    <dbReference type="NCBI Taxonomy" id="1182568"/>
    <lineage>
        <taxon>Bacteria</taxon>
        <taxon>Thermotogati</taxon>
        <taxon>Deinococcota</taxon>
        <taxon>Deinococci</taxon>
        <taxon>Deinococcales</taxon>
        <taxon>Deinococcaceae</taxon>
        <taxon>Deinococcus</taxon>
    </lineage>
</organism>
<evidence type="ECO:0000256" key="5">
    <source>
        <dbReference type="ARBA" id="ARBA00023136"/>
    </source>
</evidence>
<evidence type="ECO:0000256" key="6">
    <source>
        <dbReference type="SAM" id="Phobius"/>
    </source>
</evidence>
<dbReference type="PATRIC" id="fig|1182568.3.peg.765"/>
<accession>A0A172T7U1</accession>
<dbReference type="PANTHER" id="PTHR30238">
    <property type="entry name" value="MEMBRANE BOUND PREDICTED REDOX MODULATOR"/>
    <property type="match status" value="1"/>
</dbReference>
<dbReference type="NCBIfam" id="TIGR03718">
    <property type="entry name" value="R_switched_Alx"/>
    <property type="match status" value="1"/>
</dbReference>
<evidence type="ECO:0000313" key="8">
    <source>
        <dbReference type="Proteomes" id="UP000077363"/>
    </source>
</evidence>
<feature type="transmembrane region" description="Helical" evidence="6">
    <location>
        <begin position="151"/>
        <end position="169"/>
    </location>
</feature>
<proteinExistence type="inferred from homology"/>
<dbReference type="STRING" id="1182568.SU48_03665"/>
<feature type="transmembrane region" description="Helical" evidence="6">
    <location>
        <begin position="61"/>
        <end position="78"/>
    </location>
</feature>
<protein>
    <submittedName>
        <fullName evidence="7">Membrane protein</fullName>
    </submittedName>
</protein>
<feature type="transmembrane region" description="Helical" evidence="6">
    <location>
        <begin position="123"/>
        <end position="145"/>
    </location>
</feature>
<feature type="transmembrane region" description="Helical" evidence="6">
    <location>
        <begin position="285"/>
        <end position="303"/>
    </location>
</feature>
<comment type="subcellular location">
    <subcellularLocation>
        <location evidence="1">Membrane</location>
        <topology evidence="1">Multi-pass membrane protein</topology>
    </subcellularLocation>
</comment>
<keyword evidence="4 6" id="KW-1133">Transmembrane helix</keyword>
<dbReference type="AlphaFoldDB" id="A0A172T7U1"/>
<comment type="similarity">
    <text evidence="2">Belongs to the TerC family.</text>
</comment>
<evidence type="ECO:0000256" key="2">
    <source>
        <dbReference type="ARBA" id="ARBA00007511"/>
    </source>
</evidence>
<feature type="transmembrane region" description="Helical" evidence="6">
    <location>
        <begin position="13"/>
        <end position="34"/>
    </location>
</feature>
<name>A0A172T7U1_9DEIO</name>
<feature type="transmembrane region" description="Helical" evidence="6">
    <location>
        <begin position="252"/>
        <end position="273"/>
    </location>
</feature>
<dbReference type="GO" id="GO:0016020">
    <property type="term" value="C:membrane"/>
    <property type="evidence" value="ECO:0007669"/>
    <property type="project" value="UniProtKB-SubCell"/>
</dbReference>
<dbReference type="PANTHER" id="PTHR30238:SF0">
    <property type="entry name" value="THYLAKOID MEMBRANE PROTEIN TERC, CHLOROPLASTIC"/>
    <property type="match status" value="1"/>
</dbReference>
<feature type="transmembrane region" description="Helical" evidence="6">
    <location>
        <begin position="309"/>
        <end position="328"/>
    </location>
</feature>
<keyword evidence="5 6" id="KW-0472">Membrane</keyword>
<evidence type="ECO:0000313" key="7">
    <source>
        <dbReference type="EMBL" id="ANE43017.1"/>
    </source>
</evidence>
<evidence type="ECO:0000256" key="1">
    <source>
        <dbReference type="ARBA" id="ARBA00004141"/>
    </source>
</evidence>
<feature type="transmembrane region" description="Helical" evidence="6">
    <location>
        <begin position="222"/>
        <end position="246"/>
    </location>
</feature>
<dbReference type="InterPro" id="IPR022369">
    <property type="entry name" value="Integral_membrane_TerC_rswitch"/>
</dbReference>
<reference evidence="7 8" key="1">
    <citation type="submission" date="2015-01" db="EMBL/GenBank/DDBJ databases">
        <title>Deinococcus puniceus/DY1/ whole genome sequencing.</title>
        <authorList>
            <person name="Kim M.K."/>
            <person name="Srinivasan S."/>
            <person name="Lee J.-J."/>
        </authorList>
    </citation>
    <scope>NUCLEOTIDE SEQUENCE [LARGE SCALE GENOMIC DNA]</scope>
    <source>
        <strain evidence="7 8">DY1</strain>
    </source>
</reference>
<feature type="transmembrane region" description="Helical" evidence="6">
    <location>
        <begin position="98"/>
        <end position="116"/>
    </location>
</feature>
<dbReference type="Proteomes" id="UP000077363">
    <property type="component" value="Chromosome"/>
</dbReference>
<keyword evidence="3 6" id="KW-0812">Transmembrane</keyword>
<gene>
    <name evidence="7" type="ORF">SU48_03665</name>
</gene>
<dbReference type="Pfam" id="PF03741">
    <property type="entry name" value="TerC"/>
    <property type="match status" value="1"/>
</dbReference>
<dbReference type="InterPro" id="IPR005496">
    <property type="entry name" value="Integral_membrane_TerC"/>
</dbReference>